<accession>J9GZQ4</accession>
<dbReference type="AlphaFoldDB" id="J9GZQ4"/>
<proteinExistence type="predicted"/>
<comment type="caution">
    <text evidence="2">The sequence shown here is derived from an EMBL/GenBank/DDBJ whole genome shotgun (WGS) entry which is preliminary data.</text>
</comment>
<organism evidence="2">
    <name type="scientific">gut metagenome</name>
    <dbReference type="NCBI Taxonomy" id="749906"/>
    <lineage>
        <taxon>unclassified sequences</taxon>
        <taxon>metagenomes</taxon>
        <taxon>organismal metagenomes</taxon>
    </lineage>
</organism>
<sequence length="55" mass="6133">MCESGFPNGIFFLQGSVRLFLFGDGFVLLMGVHLRLRDMIYCNRSASLLAVCAFV</sequence>
<name>J9GZQ4_9ZZZZ</name>
<gene>
    <name evidence="2" type="ORF">EVA_05436</name>
</gene>
<protein>
    <submittedName>
        <fullName evidence="2">Uncharacterized protein</fullName>
    </submittedName>
</protein>
<keyword evidence="1" id="KW-0472">Membrane</keyword>
<keyword evidence="1" id="KW-1133">Transmembrane helix</keyword>
<evidence type="ECO:0000313" key="2">
    <source>
        <dbReference type="EMBL" id="EJX06455.1"/>
    </source>
</evidence>
<dbReference type="EMBL" id="AMCI01001154">
    <property type="protein sequence ID" value="EJX06455.1"/>
    <property type="molecule type" value="Genomic_DNA"/>
</dbReference>
<evidence type="ECO:0000256" key="1">
    <source>
        <dbReference type="SAM" id="Phobius"/>
    </source>
</evidence>
<reference evidence="2" key="1">
    <citation type="journal article" date="2012" name="PLoS ONE">
        <title>Gene sets for utilization of primary and secondary nutrition supplies in the distal gut of endangered iberian lynx.</title>
        <authorList>
            <person name="Alcaide M."/>
            <person name="Messina E."/>
            <person name="Richter M."/>
            <person name="Bargiela R."/>
            <person name="Peplies J."/>
            <person name="Huws S.A."/>
            <person name="Newbold C.J."/>
            <person name="Golyshin P.N."/>
            <person name="Simon M.A."/>
            <person name="Lopez G."/>
            <person name="Yakimov M.M."/>
            <person name="Ferrer M."/>
        </authorList>
    </citation>
    <scope>NUCLEOTIDE SEQUENCE</scope>
</reference>
<feature type="transmembrane region" description="Helical" evidence="1">
    <location>
        <begin position="12"/>
        <end position="34"/>
    </location>
</feature>
<keyword evidence="1" id="KW-0812">Transmembrane</keyword>